<evidence type="ECO:0000313" key="8">
    <source>
        <dbReference type="Proteomes" id="UP000727490"/>
    </source>
</evidence>
<keyword evidence="5" id="KW-0482">Metalloprotease</keyword>
<reference evidence="7 8" key="1">
    <citation type="journal article" date="2020" name="Syst. Appl. Microbiol.">
        <title>Arthrospiribacter ruber gen. nov., sp. nov., a novel bacterium isolated from Arthrospira cultures.</title>
        <authorList>
            <person name="Waleron M."/>
            <person name="Misztak A."/>
            <person name="Waleron M.M."/>
            <person name="Furmaniak M."/>
            <person name="Mrozik A."/>
            <person name="Waleron K."/>
        </authorList>
    </citation>
    <scope>NUCLEOTIDE SEQUENCE [LARGE SCALE GENOMIC DNA]</scope>
    <source>
        <strain evidence="7 8">DPMB0001</strain>
    </source>
</reference>
<proteinExistence type="predicted"/>
<dbReference type="PANTHER" id="PTHR30471">
    <property type="entry name" value="DNA REPAIR PROTEIN RADC"/>
    <property type="match status" value="1"/>
</dbReference>
<comment type="caution">
    <text evidence="7">The sequence shown here is derived from an EMBL/GenBank/DDBJ whole genome shotgun (WGS) entry which is preliminary data.</text>
</comment>
<evidence type="ECO:0000256" key="1">
    <source>
        <dbReference type="ARBA" id="ARBA00022670"/>
    </source>
</evidence>
<evidence type="ECO:0000256" key="2">
    <source>
        <dbReference type="ARBA" id="ARBA00022723"/>
    </source>
</evidence>
<name>A0A951J0Y2_9BACT</name>
<dbReference type="GO" id="GO:0046872">
    <property type="term" value="F:metal ion binding"/>
    <property type="evidence" value="ECO:0007669"/>
    <property type="project" value="UniProtKB-KW"/>
</dbReference>
<dbReference type="Proteomes" id="UP000727490">
    <property type="component" value="Unassembled WGS sequence"/>
</dbReference>
<dbReference type="AlphaFoldDB" id="A0A951J0Y2"/>
<dbReference type="PROSITE" id="PS50249">
    <property type="entry name" value="MPN"/>
    <property type="match status" value="1"/>
</dbReference>
<feature type="domain" description="MPN" evidence="6">
    <location>
        <begin position="1"/>
        <end position="81"/>
    </location>
</feature>
<protein>
    <recommendedName>
        <fullName evidence="6">MPN domain-containing protein</fullName>
    </recommendedName>
</protein>
<sequence length="92" mass="10407">MEQIAPSQTPKENFKHALENQSCSLILVHNHPSGNIRPSEQDKRLTQKLSDAGKHLDIIVLDHIIFTEVLNQLCRRRQEVMESGGRGASFFA</sequence>
<gene>
    <name evidence="7" type="ORF">EGN73_17195</name>
</gene>
<evidence type="ECO:0000256" key="5">
    <source>
        <dbReference type="ARBA" id="ARBA00023049"/>
    </source>
</evidence>
<evidence type="ECO:0000313" key="7">
    <source>
        <dbReference type="EMBL" id="MBW3469537.1"/>
    </source>
</evidence>
<keyword evidence="3" id="KW-0378">Hydrolase</keyword>
<dbReference type="GO" id="GO:0008237">
    <property type="term" value="F:metallopeptidase activity"/>
    <property type="evidence" value="ECO:0007669"/>
    <property type="project" value="UniProtKB-KW"/>
</dbReference>
<dbReference type="EMBL" id="RPHB01000008">
    <property type="protein sequence ID" value="MBW3469537.1"/>
    <property type="molecule type" value="Genomic_DNA"/>
</dbReference>
<dbReference type="PROSITE" id="PS01302">
    <property type="entry name" value="UPF0758"/>
    <property type="match status" value="1"/>
</dbReference>
<evidence type="ECO:0000256" key="3">
    <source>
        <dbReference type="ARBA" id="ARBA00022801"/>
    </source>
</evidence>
<dbReference type="PANTHER" id="PTHR30471:SF3">
    <property type="entry name" value="UPF0758 PROTEIN YEES-RELATED"/>
    <property type="match status" value="1"/>
</dbReference>
<evidence type="ECO:0000256" key="4">
    <source>
        <dbReference type="ARBA" id="ARBA00022833"/>
    </source>
</evidence>
<dbReference type="RefSeq" id="WP_219292711.1">
    <property type="nucleotide sequence ID" value="NZ_RPHB01000008.1"/>
</dbReference>
<dbReference type="InterPro" id="IPR025657">
    <property type="entry name" value="RadC_JAB"/>
</dbReference>
<evidence type="ECO:0000259" key="6">
    <source>
        <dbReference type="PROSITE" id="PS50249"/>
    </source>
</evidence>
<dbReference type="InterPro" id="IPR037518">
    <property type="entry name" value="MPN"/>
</dbReference>
<keyword evidence="4" id="KW-0862">Zinc</keyword>
<dbReference type="GO" id="GO:0006508">
    <property type="term" value="P:proteolysis"/>
    <property type="evidence" value="ECO:0007669"/>
    <property type="project" value="UniProtKB-KW"/>
</dbReference>
<accession>A0A951J0Y2</accession>
<dbReference type="Pfam" id="PF04002">
    <property type="entry name" value="RadC"/>
    <property type="match status" value="1"/>
</dbReference>
<organism evidence="7 8">
    <name type="scientific">Arthrospiribacter ruber</name>
    <dbReference type="NCBI Taxonomy" id="2487934"/>
    <lineage>
        <taxon>Bacteria</taxon>
        <taxon>Pseudomonadati</taxon>
        <taxon>Bacteroidota</taxon>
        <taxon>Cytophagia</taxon>
        <taxon>Cytophagales</taxon>
        <taxon>Cyclobacteriaceae</taxon>
        <taxon>Arthrospiribacter</taxon>
    </lineage>
</organism>
<keyword evidence="2" id="KW-0479">Metal-binding</keyword>
<keyword evidence="1" id="KW-0645">Protease</keyword>
<keyword evidence="8" id="KW-1185">Reference proteome</keyword>
<dbReference type="InterPro" id="IPR001405">
    <property type="entry name" value="UPF0758"/>
</dbReference>
<dbReference type="InterPro" id="IPR020891">
    <property type="entry name" value="UPF0758_CS"/>
</dbReference>